<dbReference type="SUPFAM" id="SSF57959">
    <property type="entry name" value="Leucine zipper domain"/>
    <property type="match status" value="1"/>
</dbReference>
<evidence type="ECO:0000313" key="4">
    <source>
        <dbReference type="Proteomes" id="UP001498398"/>
    </source>
</evidence>
<feature type="region of interest" description="Disordered" evidence="2">
    <location>
        <begin position="101"/>
        <end position="209"/>
    </location>
</feature>
<feature type="compositionally biased region" description="Basic and acidic residues" evidence="2">
    <location>
        <begin position="144"/>
        <end position="170"/>
    </location>
</feature>
<feature type="coiled-coil region" evidence="1">
    <location>
        <begin position="31"/>
        <end position="58"/>
    </location>
</feature>
<dbReference type="Gene3D" id="1.20.5.170">
    <property type="match status" value="1"/>
</dbReference>
<comment type="caution">
    <text evidence="3">The sequence shown here is derived from an EMBL/GenBank/DDBJ whole genome shotgun (WGS) entry which is preliminary data.</text>
</comment>
<dbReference type="Proteomes" id="UP001498398">
    <property type="component" value="Unassembled WGS sequence"/>
</dbReference>
<evidence type="ECO:0000256" key="1">
    <source>
        <dbReference type="SAM" id="Coils"/>
    </source>
</evidence>
<reference evidence="3 4" key="1">
    <citation type="submission" date="2024-01" db="EMBL/GenBank/DDBJ databases">
        <title>A draft genome for the cacao thread blight pathogen Marasmiellus scandens.</title>
        <authorList>
            <person name="Baruah I.K."/>
            <person name="Leung J."/>
            <person name="Bukari Y."/>
            <person name="Amoako-Attah I."/>
            <person name="Meinhardt L.W."/>
            <person name="Bailey B.A."/>
            <person name="Cohen S.P."/>
        </authorList>
    </citation>
    <scope>NUCLEOTIDE SEQUENCE [LARGE SCALE GENOMIC DNA]</scope>
    <source>
        <strain evidence="3 4">GH-19</strain>
    </source>
</reference>
<evidence type="ECO:0000313" key="3">
    <source>
        <dbReference type="EMBL" id="KAK7436646.1"/>
    </source>
</evidence>
<gene>
    <name evidence="3" type="ORF">VKT23_019054</name>
</gene>
<name>A0ABR1IQI7_9AGAR</name>
<dbReference type="EMBL" id="JBANRG010000092">
    <property type="protein sequence ID" value="KAK7436646.1"/>
    <property type="molecule type" value="Genomic_DNA"/>
</dbReference>
<keyword evidence="4" id="KW-1185">Reference proteome</keyword>
<feature type="compositionally biased region" description="Low complexity" evidence="2">
    <location>
        <begin position="101"/>
        <end position="111"/>
    </location>
</feature>
<proteinExistence type="predicted"/>
<evidence type="ECO:0008006" key="5">
    <source>
        <dbReference type="Google" id="ProtNLM"/>
    </source>
</evidence>
<keyword evidence="1" id="KW-0175">Coiled coil</keyword>
<organism evidence="3 4">
    <name type="scientific">Marasmiellus scandens</name>
    <dbReference type="NCBI Taxonomy" id="2682957"/>
    <lineage>
        <taxon>Eukaryota</taxon>
        <taxon>Fungi</taxon>
        <taxon>Dikarya</taxon>
        <taxon>Basidiomycota</taxon>
        <taxon>Agaricomycotina</taxon>
        <taxon>Agaricomycetes</taxon>
        <taxon>Agaricomycetidae</taxon>
        <taxon>Agaricales</taxon>
        <taxon>Marasmiineae</taxon>
        <taxon>Omphalotaceae</taxon>
        <taxon>Marasmiellus</taxon>
    </lineage>
</organism>
<evidence type="ECO:0000256" key="2">
    <source>
        <dbReference type="SAM" id="MobiDB-lite"/>
    </source>
</evidence>
<sequence>MTRGRKKDLTIPPSRALTQQRDYRARKALYVSELEERCHRVEAENVALRAEIEALRAKLPFAHPVDSRLISASSELLQDLNNVSVALTRFQHLAYPQASVSAPPAASAEPPVNVPLQPPGSRLRPAFFPSPTPSSSSLPVSCDAEGRASSERSWSEETSRAPESLRKILCDSDSPAYASMHFSQDQQSPKIRHSSAERDALNRPTPDAS</sequence>
<dbReference type="InterPro" id="IPR046347">
    <property type="entry name" value="bZIP_sf"/>
</dbReference>
<accession>A0ABR1IQI7</accession>
<protein>
    <recommendedName>
        <fullName evidence="5">BZIP domain-containing protein</fullName>
    </recommendedName>
</protein>